<dbReference type="InterPro" id="IPR009072">
    <property type="entry name" value="Histone-fold"/>
</dbReference>
<feature type="compositionally biased region" description="Polar residues" evidence="9">
    <location>
        <begin position="612"/>
        <end position="632"/>
    </location>
</feature>
<dbReference type="PROSITE" id="PS50016">
    <property type="entry name" value="ZF_PHD_2"/>
    <property type="match status" value="1"/>
</dbReference>
<feature type="compositionally biased region" description="Basic and acidic residues" evidence="9">
    <location>
        <begin position="558"/>
        <end position="605"/>
    </location>
</feature>
<dbReference type="Gene3D" id="3.30.40.10">
    <property type="entry name" value="Zinc/RING finger domain, C3HC4 (zinc finger)"/>
    <property type="match status" value="1"/>
</dbReference>
<dbReference type="Gene3D" id="1.10.20.10">
    <property type="entry name" value="Histone, subunit A"/>
    <property type="match status" value="1"/>
</dbReference>
<keyword evidence="4" id="KW-0862">Zinc</keyword>
<feature type="region of interest" description="Disordered" evidence="9">
    <location>
        <begin position="1"/>
        <end position="36"/>
    </location>
</feature>
<feature type="compositionally biased region" description="Basic and acidic residues" evidence="9">
    <location>
        <begin position="637"/>
        <end position="650"/>
    </location>
</feature>
<gene>
    <name evidence="11" type="ORF">X798_04605</name>
</gene>
<dbReference type="InterPro" id="IPR011011">
    <property type="entry name" value="Znf_FYVE_PHD"/>
</dbReference>
<keyword evidence="7" id="KW-0539">Nucleus</keyword>
<feature type="compositionally biased region" description="Basic and acidic residues" evidence="9">
    <location>
        <begin position="1123"/>
        <end position="1133"/>
    </location>
</feature>
<keyword evidence="12" id="KW-1185">Reference proteome</keyword>
<sequence>MSITDVIETDRHVGEILPSTENNSAKESEQQNQSWITPNKSTLLSQGIVMEATRSLEASEDYALHYLTRSIVKMMDNIGFSTCHESVLYILTDLCKRYMQKLWVDSKVFAEHAGRRYPIFEDANMAFGKLMFSAAELHAFMKQVEHDPFENDVPLFPVRKLSPNLLSIYGPVSDKELAERPEHIPRYFPAMHPEWCSDQMGVRAIEVSTVKSATQGPAKNNKSLPRGRVTKSKISFPDFSGSTAKELGFVRPQKLPSKKVVEEPSGISSSANIAALQIMGTGTSSPSKTRLKKCSMNESASSSKHIDEYHVKPESPKDKDTPDKAYTQRSIGMFGMPPSALVHTGSAVSEKMKKKRKRDRDRDKDRTKEKKIKHREKLTDENVCRNCIYDIDYLLHLFQVFGYHSRYTKRIFQEENPSTSSLVSVSTESLLYGKAMKKSTNQQQDVVLALQKQPNSSEQNDQIERKVFDLKSITNEKPLIDVYFSHALSGNGGKDVVVCGKEEDIDKLKNDRPVNRGMNIGHDVSSIGSQMTEILIPQHSSQRAVDAKEDGISVGNKAAEKTNEGVKDGPQKNGKKDASKSKPVENVGEKLEKHKIGGKSNEWKKVAKKTAAESSLSVVVDSITKSSTNDDTPVSRGTDRAVKDLEKKYDPGNMQDNASTMPFTVDEPQIAEDISEKKKKHKKAKDRDKHHSKEHKRKDKRKYKEHKKSKTKDEEKKYIKLRPEKLCLKRSGEHILSDEVPAPKIPKLKIRFGSSSNGINASPSGIASATSPTILTSALSSVHPSDKDVPSLVNQNSQVMQRTVKIEDTAASSPYTSLSSDGNIKSRKRQPVTKAELKALPKLPLKARTCGTKEGSGFTDGQGPAEVAANHVIFRTDAGSEQRNYMQQSASKHLRLDDRRKEFGNCFDTCGAAAFSSTEKVFKATGKERNSESGIRGTTPKCDVKSLGQLPPADTFRTFLTDERRQENESSKRNLEVLKKKTDQVYAEELDPVKAKFGKEKNPFKRVCDGDLLFDKEKLYIKDRTSGKLKSKESEKERKKERQHYSLEKVKKSGRERETPHIQNVYGKERDQTRRDEKGLGIVGEKKEAQQDRQKDESDRGKGKKMGLVGLRSGNISGDCIAENDKKYREKLGKITGSGERRKRKGTNRDEKSGKDMEKDAKGNAKEKGCSSETKDKGKHHSKKTDMEEKVKGRDKDFRNVEKRTKHSSSRGREHSTGKSSKEIEKVSSGEEGDFGGSSYVKTKNSSKDALTGESNNSHLPYNPLLKTEQVIFAKEQLSKRCSADSDIFGRISPAAESLTKSSDKLRIITELRFMVISLILEKHYIEIMTDELITIVLNLAFCSFEKSATLDSDDSLDNMWICPECSVAYVEGATDMVGCDACDNWFHWNCVGLLVAPPDDAPWYCQNCAKKKLKKKSLSKSSNSKKGKK</sequence>
<dbReference type="EMBL" id="KZ270009">
    <property type="protein sequence ID" value="OZC08405.1"/>
    <property type="molecule type" value="Genomic_DNA"/>
</dbReference>
<feature type="domain" description="PHD-type" evidence="10">
    <location>
        <begin position="1360"/>
        <end position="1412"/>
    </location>
</feature>
<keyword evidence="5" id="KW-0805">Transcription regulation</keyword>
<dbReference type="InterPro" id="IPR001965">
    <property type="entry name" value="Znf_PHD"/>
</dbReference>
<feature type="compositionally biased region" description="Basic and acidic residues" evidence="9">
    <location>
        <begin position="1184"/>
        <end position="1203"/>
    </location>
</feature>
<dbReference type="OrthoDB" id="436852at2759"/>
<dbReference type="InterPro" id="IPR019787">
    <property type="entry name" value="Znf_PHD-finger"/>
</dbReference>
<feature type="region of interest" description="Disordered" evidence="9">
    <location>
        <begin position="1025"/>
        <end position="1262"/>
    </location>
</feature>
<organism evidence="11 12">
    <name type="scientific">Onchocerca flexuosa</name>
    <dbReference type="NCBI Taxonomy" id="387005"/>
    <lineage>
        <taxon>Eukaryota</taxon>
        <taxon>Metazoa</taxon>
        <taxon>Ecdysozoa</taxon>
        <taxon>Nematoda</taxon>
        <taxon>Chromadorea</taxon>
        <taxon>Rhabditida</taxon>
        <taxon>Spirurina</taxon>
        <taxon>Spiruromorpha</taxon>
        <taxon>Filarioidea</taxon>
        <taxon>Onchocercidae</taxon>
        <taxon>Onchocerca</taxon>
    </lineage>
</organism>
<protein>
    <submittedName>
        <fullName evidence="11">PHD-finger</fullName>
    </submittedName>
</protein>
<feature type="compositionally biased region" description="Basic and acidic residues" evidence="9">
    <location>
        <begin position="1067"/>
        <end position="1101"/>
    </location>
</feature>
<evidence type="ECO:0000313" key="12">
    <source>
        <dbReference type="Proteomes" id="UP000242913"/>
    </source>
</evidence>
<evidence type="ECO:0000256" key="5">
    <source>
        <dbReference type="ARBA" id="ARBA00023015"/>
    </source>
</evidence>
<dbReference type="PROSITE" id="PS01359">
    <property type="entry name" value="ZF_PHD_1"/>
    <property type="match status" value="1"/>
</dbReference>
<evidence type="ECO:0000256" key="4">
    <source>
        <dbReference type="ARBA" id="ARBA00022833"/>
    </source>
</evidence>
<keyword evidence="3 8" id="KW-0863">Zinc-finger</keyword>
<dbReference type="GO" id="GO:0046982">
    <property type="term" value="F:protein heterodimerization activity"/>
    <property type="evidence" value="ECO:0007669"/>
    <property type="project" value="InterPro"/>
</dbReference>
<feature type="region of interest" description="Disordered" evidence="9">
    <location>
        <begin position="279"/>
        <end position="372"/>
    </location>
</feature>
<dbReference type="GO" id="GO:0045944">
    <property type="term" value="P:positive regulation of transcription by RNA polymerase II"/>
    <property type="evidence" value="ECO:0007669"/>
    <property type="project" value="TreeGrafter"/>
</dbReference>
<feature type="region of interest" description="Disordered" evidence="9">
    <location>
        <begin position="213"/>
        <end position="236"/>
    </location>
</feature>
<evidence type="ECO:0000259" key="10">
    <source>
        <dbReference type="PROSITE" id="PS50016"/>
    </source>
</evidence>
<feature type="compositionally biased region" description="Basic residues" evidence="9">
    <location>
        <begin position="692"/>
        <end position="710"/>
    </location>
</feature>
<feature type="region of interest" description="Disordered" evidence="9">
    <location>
        <begin position="807"/>
        <end position="830"/>
    </location>
</feature>
<dbReference type="InterPro" id="IPR006565">
    <property type="entry name" value="BTP"/>
</dbReference>
<dbReference type="SUPFAM" id="SSF57903">
    <property type="entry name" value="FYVE/PHD zinc finger"/>
    <property type="match status" value="1"/>
</dbReference>
<reference evidence="11 12" key="1">
    <citation type="submission" date="2015-12" db="EMBL/GenBank/DDBJ databases">
        <title>Draft genome of the nematode, Onchocerca flexuosa.</title>
        <authorList>
            <person name="Mitreva M."/>
        </authorList>
    </citation>
    <scope>NUCLEOTIDE SEQUENCE [LARGE SCALE GENOMIC DNA]</scope>
    <source>
        <strain evidence="11">Red Deer</strain>
    </source>
</reference>
<name>A0A238BUM0_9BILA</name>
<dbReference type="InterPro" id="IPR013083">
    <property type="entry name" value="Znf_RING/FYVE/PHD"/>
</dbReference>
<keyword evidence="6" id="KW-0804">Transcription</keyword>
<evidence type="ECO:0000256" key="3">
    <source>
        <dbReference type="ARBA" id="ARBA00022771"/>
    </source>
</evidence>
<dbReference type="PANTHER" id="PTHR46452:SF1">
    <property type="entry name" value="TRANSCRIPTION INITIATION FACTOR TFIID SUBUNIT 3"/>
    <property type="match status" value="1"/>
</dbReference>
<keyword evidence="2" id="KW-0479">Metal-binding</keyword>
<dbReference type="PANTHER" id="PTHR46452">
    <property type="entry name" value="TRANSCRIPTION INITIATION FACTOR TFIID SUBUNIT 3"/>
    <property type="match status" value="1"/>
</dbReference>
<dbReference type="SUPFAM" id="SSF47113">
    <property type="entry name" value="Histone-fold"/>
    <property type="match status" value="1"/>
</dbReference>
<evidence type="ECO:0000256" key="8">
    <source>
        <dbReference type="PROSITE-ProRule" id="PRU00146"/>
    </source>
</evidence>
<feature type="compositionally biased region" description="Basic and acidic residues" evidence="9">
    <location>
        <begin position="1025"/>
        <end position="1060"/>
    </location>
</feature>
<feature type="compositionally biased region" description="Basic and acidic residues" evidence="9">
    <location>
        <begin position="1147"/>
        <end position="1176"/>
    </location>
</feature>
<evidence type="ECO:0000256" key="7">
    <source>
        <dbReference type="ARBA" id="ARBA00023242"/>
    </source>
</evidence>
<accession>A0A238BUM0</accession>
<evidence type="ECO:0000256" key="2">
    <source>
        <dbReference type="ARBA" id="ARBA00022723"/>
    </source>
</evidence>
<evidence type="ECO:0000256" key="9">
    <source>
        <dbReference type="SAM" id="MobiDB-lite"/>
    </source>
</evidence>
<feature type="region of interest" description="Disordered" evidence="9">
    <location>
        <begin position="556"/>
        <end position="717"/>
    </location>
</feature>
<dbReference type="Pfam" id="PF07524">
    <property type="entry name" value="Bromo_TP"/>
    <property type="match status" value="1"/>
</dbReference>
<dbReference type="InterPro" id="IPR019786">
    <property type="entry name" value="Zinc_finger_PHD-type_CS"/>
</dbReference>
<dbReference type="Proteomes" id="UP000242913">
    <property type="component" value="Unassembled WGS sequence"/>
</dbReference>
<evidence type="ECO:0000256" key="1">
    <source>
        <dbReference type="ARBA" id="ARBA00004123"/>
    </source>
</evidence>
<feature type="region of interest" description="Disordered" evidence="9">
    <location>
        <begin position="926"/>
        <end position="950"/>
    </location>
</feature>
<evidence type="ECO:0000256" key="6">
    <source>
        <dbReference type="ARBA" id="ARBA00023163"/>
    </source>
</evidence>
<feature type="compositionally biased region" description="Basic and acidic residues" evidence="9">
    <location>
        <begin position="304"/>
        <end position="323"/>
    </location>
</feature>
<proteinExistence type="predicted"/>
<dbReference type="Pfam" id="PF00628">
    <property type="entry name" value="PHD"/>
    <property type="match status" value="1"/>
</dbReference>
<dbReference type="GO" id="GO:0005669">
    <property type="term" value="C:transcription factor TFIID complex"/>
    <property type="evidence" value="ECO:0007669"/>
    <property type="project" value="TreeGrafter"/>
</dbReference>
<feature type="compositionally biased region" description="Basic and acidic residues" evidence="9">
    <location>
        <begin position="1211"/>
        <end position="1229"/>
    </location>
</feature>
<dbReference type="SMART" id="SM00249">
    <property type="entry name" value="PHD"/>
    <property type="match status" value="1"/>
</dbReference>
<feature type="compositionally biased region" description="Polar residues" evidence="9">
    <location>
        <begin position="810"/>
        <end position="823"/>
    </location>
</feature>
<evidence type="ECO:0000313" key="11">
    <source>
        <dbReference type="EMBL" id="OZC08405.1"/>
    </source>
</evidence>
<dbReference type="GO" id="GO:0008270">
    <property type="term" value="F:zinc ion binding"/>
    <property type="evidence" value="ECO:0007669"/>
    <property type="project" value="UniProtKB-KW"/>
</dbReference>
<dbReference type="GO" id="GO:0002039">
    <property type="term" value="F:p53 binding"/>
    <property type="evidence" value="ECO:0007669"/>
    <property type="project" value="TreeGrafter"/>
</dbReference>
<feature type="compositionally biased region" description="Polar residues" evidence="9">
    <location>
        <begin position="213"/>
        <end position="223"/>
    </location>
</feature>
<comment type="subcellular location">
    <subcellularLocation>
        <location evidence="1">Nucleus</location>
    </subcellularLocation>
</comment>
<dbReference type="CDD" id="cd15522">
    <property type="entry name" value="PHD_TAF3"/>
    <property type="match status" value="1"/>
</dbReference>